<evidence type="ECO:0000256" key="1">
    <source>
        <dbReference type="SAM" id="SignalP"/>
    </source>
</evidence>
<sequence>MRKLNLFLVAIAVFFMQSTAFAASDSQAAALTPAGFWKTIDDVTGKPKAIVQLWETPDKIVFGRVLKIFPRPGHDQNEVCVACDGDKHNKRVVGMVILENLKQSTDDRASWTGGKILDPKNGKTYQSNIRLVDNGRKLDVKGYIGTPLFGRTQTWVRVADLEKA</sequence>
<evidence type="ECO:0000259" key="2">
    <source>
        <dbReference type="Pfam" id="PF09917"/>
    </source>
</evidence>
<reference evidence="3 4" key="1">
    <citation type="submission" date="2018-07" db="EMBL/GenBank/DDBJ databases">
        <title>Genomic Encyclopedia of Type Strains, Phase IV (KMG-IV): sequencing the most valuable type-strain genomes for metagenomic binning, comparative biology and taxonomic classification.</title>
        <authorList>
            <person name="Goeker M."/>
        </authorList>
    </citation>
    <scope>NUCLEOTIDE SEQUENCE [LARGE SCALE GENOMIC DNA]</scope>
    <source>
        <strain evidence="3 4">DSM 16500</strain>
    </source>
</reference>
<gene>
    <name evidence="3" type="ORF">C8D86_10690</name>
</gene>
<dbReference type="RefSeq" id="WP_197737833.1">
    <property type="nucleotide sequence ID" value="NZ_LR699114.1"/>
</dbReference>
<protein>
    <submittedName>
        <fullName evidence="3">Uncharacterized protein (DUF2147 family)</fullName>
    </submittedName>
</protein>
<dbReference type="AlphaFoldDB" id="A0A370GQU6"/>
<accession>A0A370GQU6</accession>
<keyword evidence="4" id="KW-1185">Reference proteome</keyword>
<dbReference type="EMBL" id="QQAX01000006">
    <property type="protein sequence ID" value="RDI46082.1"/>
    <property type="molecule type" value="Genomic_DNA"/>
</dbReference>
<keyword evidence="1" id="KW-0732">Signal</keyword>
<dbReference type="InterPro" id="IPR019223">
    <property type="entry name" value="DUF2147"/>
</dbReference>
<proteinExistence type="predicted"/>
<dbReference type="Proteomes" id="UP000254720">
    <property type="component" value="Unassembled WGS sequence"/>
</dbReference>
<feature type="domain" description="DUF2147" evidence="2">
    <location>
        <begin position="35"/>
        <end position="157"/>
    </location>
</feature>
<name>A0A370GQU6_9COXI</name>
<evidence type="ECO:0000313" key="4">
    <source>
        <dbReference type="Proteomes" id="UP000254720"/>
    </source>
</evidence>
<comment type="caution">
    <text evidence="3">The sequence shown here is derived from an EMBL/GenBank/DDBJ whole genome shotgun (WGS) entry which is preliminary data.</text>
</comment>
<dbReference type="PANTHER" id="PTHR36919:SF3">
    <property type="entry name" value="BLL5882 PROTEIN"/>
    <property type="match status" value="1"/>
</dbReference>
<organism evidence="3 4">
    <name type="scientific">Aquicella lusitana</name>
    <dbReference type="NCBI Taxonomy" id="254246"/>
    <lineage>
        <taxon>Bacteria</taxon>
        <taxon>Pseudomonadati</taxon>
        <taxon>Pseudomonadota</taxon>
        <taxon>Gammaproteobacteria</taxon>
        <taxon>Legionellales</taxon>
        <taxon>Coxiellaceae</taxon>
        <taxon>Aquicella</taxon>
    </lineage>
</organism>
<feature type="signal peptide" evidence="1">
    <location>
        <begin position="1"/>
        <end position="22"/>
    </location>
</feature>
<evidence type="ECO:0000313" key="3">
    <source>
        <dbReference type="EMBL" id="RDI46082.1"/>
    </source>
</evidence>
<dbReference type="Gene3D" id="2.40.128.520">
    <property type="match status" value="1"/>
</dbReference>
<dbReference type="PANTHER" id="PTHR36919">
    <property type="entry name" value="BLR1215 PROTEIN"/>
    <property type="match status" value="1"/>
</dbReference>
<dbReference type="Pfam" id="PF09917">
    <property type="entry name" value="DUF2147"/>
    <property type="match status" value="1"/>
</dbReference>
<feature type="chain" id="PRO_5016571493" evidence="1">
    <location>
        <begin position="23"/>
        <end position="164"/>
    </location>
</feature>